<evidence type="ECO:0000256" key="11">
    <source>
        <dbReference type="SAM" id="Phobius"/>
    </source>
</evidence>
<dbReference type="AlphaFoldDB" id="A0A7W8D3V2"/>
<dbReference type="GO" id="GO:0051301">
    <property type="term" value="P:cell division"/>
    <property type="evidence" value="ECO:0007669"/>
    <property type="project" value="UniProtKB-KW"/>
</dbReference>
<dbReference type="PANTHER" id="PTHR47755">
    <property type="entry name" value="CELL DIVISION PROTEIN FTSX"/>
    <property type="match status" value="1"/>
</dbReference>
<keyword evidence="8 10" id="KW-0472">Membrane</keyword>
<gene>
    <name evidence="14" type="ORF">HNQ43_001639</name>
</gene>
<evidence type="ECO:0000256" key="6">
    <source>
        <dbReference type="ARBA" id="ARBA00022692"/>
    </source>
</evidence>
<dbReference type="Gene3D" id="3.30.70.3040">
    <property type="match status" value="1"/>
</dbReference>
<dbReference type="PANTHER" id="PTHR47755:SF1">
    <property type="entry name" value="CELL DIVISION PROTEIN FTSX"/>
    <property type="match status" value="1"/>
</dbReference>
<evidence type="ECO:0000256" key="9">
    <source>
        <dbReference type="ARBA" id="ARBA00023306"/>
    </source>
</evidence>
<dbReference type="Proteomes" id="UP000521313">
    <property type="component" value="Unassembled WGS sequence"/>
</dbReference>
<keyword evidence="9 10" id="KW-0131">Cell cycle</keyword>
<evidence type="ECO:0000256" key="7">
    <source>
        <dbReference type="ARBA" id="ARBA00022989"/>
    </source>
</evidence>
<keyword evidence="5 10" id="KW-0132">Cell division</keyword>
<organism evidence="14 15">
    <name type="scientific">Faecalicoccus acidiformans</name>
    <dbReference type="NCBI Taxonomy" id="915173"/>
    <lineage>
        <taxon>Bacteria</taxon>
        <taxon>Bacillati</taxon>
        <taxon>Bacillota</taxon>
        <taxon>Erysipelotrichia</taxon>
        <taxon>Erysipelotrichales</taxon>
        <taxon>Erysipelotrichaceae</taxon>
        <taxon>Faecalicoccus</taxon>
    </lineage>
</organism>
<dbReference type="GO" id="GO:0005886">
    <property type="term" value="C:plasma membrane"/>
    <property type="evidence" value="ECO:0007669"/>
    <property type="project" value="UniProtKB-SubCell"/>
</dbReference>
<evidence type="ECO:0000256" key="10">
    <source>
        <dbReference type="PIRNR" id="PIRNR003097"/>
    </source>
</evidence>
<evidence type="ECO:0000313" key="14">
    <source>
        <dbReference type="EMBL" id="MBB5185567.1"/>
    </source>
</evidence>
<feature type="transmembrane region" description="Helical" evidence="11">
    <location>
        <begin position="249"/>
        <end position="273"/>
    </location>
</feature>
<feature type="transmembrane region" description="Helical" evidence="11">
    <location>
        <begin position="196"/>
        <end position="229"/>
    </location>
</feature>
<comment type="caution">
    <text evidence="14">The sequence shown here is derived from an EMBL/GenBank/DDBJ whole genome shotgun (WGS) entry which is preliminary data.</text>
</comment>
<keyword evidence="4 10" id="KW-1003">Cell membrane</keyword>
<accession>A0A7W8D3V2</accession>
<feature type="transmembrane region" description="Helical" evidence="11">
    <location>
        <begin position="154"/>
        <end position="175"/>
    </location>
</feature>
<comment type="function">
    <text evidence="10">Part of the ABC transporter FtsEX involved in asymmetric cellular division facilitating the initiation of sporulation.</text>
</comment>
<dbReference type="InterPro" id="IPR058204">
    <property type="entry name" value="FtsX_firmicutes-type"/>
</dbReference>
<evidence type="ECO:0000313" key="15">
    <source>
        <dbReference type="Proteomes" id="UP000521313"/>
    </source>
</evidence>
<comment type="subcellular location">
    <subcellularLocation>
        <location evidence="1">Cell membrane</location>
        <topology evidence="1">Multi-pass membrane protein</topology>
    </subcellularLocation>
</comment>
<reference evidence="14 15" key="1">
    <citation type="submission" date="2020-08" db="EMBL/GenBank/DDBJ databases">
        <title>Genomic Encyclopedia of Type Strains, Phase IV (KMG-IV): sequencing the most valuable type-strain genomes for metagenomic binning, comparative biology and taxonomic classification.</title>
        <authorList>
            <person name="Goeker M."/>
        </authorList>
    </citation>
    <scope>NUCLEOTIDE SEQUENCE [LARGE SCALE GENOMIC DNA]</scope>
    <source>
        <strain evidence="14 15">DSM 26963</strain>
    </source>
</reference>
<name>A0A7W8D3V2_9FIRM</name>
<evidence type="ECO:0000256" key="2">
    <source>
        <dbReference type="ARBA" id="ARBA00007379"/>
    </source>
</evidence>
<evidence type="ECO:0000256" key="8">
    <source>
        <dbReference type="ARBA" id="ARBA00023136"/>
    </source>
</evidence>
<evidence type="ECO:0000259" key="12">
    <source>
        <dbReference type="Pfam" id="PF02687"/>
    </source>
</evidence>
<protein>
    <recommendedName>
        <fullName evidence="3 10">Cell division protein FtsX</fullName>
    </recommendedName>
</protein>
<feature type="domain" description="ABC3 transporter permease C-terminal" evidence="12">
    <location>
        <begin position="158"/>
        <end position="276"/>
    </location>
</feature>
<dbReference type="InterPro" id="IPR004513">
    <property type="entry name" value="FtsX"/>
</dbReference>
<dbReference type="EMBL" id="JACHHD010000018">
    <property type="protein sequence ID" value="MBB5185567.1"/>
    <property type="molecule type" value="Genomic_DNA"/>
</dbReference>
<evidence type="ECO:0000256" key="1">
    <source>
        <dbReference type="ARBA" id="ARBA00004651"/>
    </source>
</evidence>
<dbReference type="Pfam" id="PF18075">
    <property type="entry name" value="FtsX_ECD"/>
    <property type="match status" value="1"/>
</dbReference>
<feature type="domain" description="FtsX extracellular" evidence="13">
    <location>
        <begin position="45"/>
        <end position="132"/>
    </location>
</feature>
<proteinExistence type="inferred from homology"/>
<evidence type="ECO:0000256" key="4">
    <source>
        <dbReference type="ARBA" id="ARBA00022475"/>
    </source>
</evidence>
<comment type="similarity">
    <text evidence="2 10">Belongs to the ABC-4 integral membrane protein family. FtsX subfamily.</text>
</comment>
<dbReference type="InterPro" id="IPR040690">
    <property type="entry name" value="FtsX_ECD"/>
</dbReference>
<evidence type="ECO:0000256" key="3">
    <source>
        <dbReference type="ARBA" id="ARBA00021907"/>
    </source>
</evidence>
<evidence type="ECO:0000259" key="13">
    <source>
        <dbReference type="Pfam" id="PF18075"/>
    </source>
</evidence>
<sequence length="282" mass="31663">MRRHFALTFSSVLSIAIALLISMLMLVLAWNVSSFTTNIEEELIVQVSLNPTLDASGQEELKKEIQKIQGISLVRFSDKEAELEQLIEDYGDTFAQYEGEDRNPLYDVFIVELEDPTQIEDITSEISKLNGVVEATYGTDTVNTMVQLFSSVRVGGLVFVAALICLAIFLIRNTIKLAIQVRKDEIQIMRQVGAMNWYITVPFVLEGLLTGFLGALIPSLICIFGYTALYRALNGVFISELFVLKDPYPFLLYICGVLFLIGILAGMLGSYLASRKYLRWTR</sequence>
<dbReference type="NCBIfam" id="NF038347">
    <property type="entry name" value="FtsX_Gpos"/>
    <property type="match status" value="1"/>
</dbReference>
<dbReference type="InterPro" id="IPR003838">
    <property type="entry name" value="ABC3_permease_C"/>
</dbReference>
<keyword evidence="7 11" id="KW-1133">Transmembrane helix</keyword>
<evidence type="ECO:0000256" key="5">
    <source>
        <dbReference type="ARBA" id="ARBA00022618"/>
    </source>
</evidence>
<dbReference type="Pfam" id="PF02687">
    <property type="entry name" value="FtsX"/>
    <property type="match status" value="1"/>
</dbReference>
<keyword evidence="6 11" id="KW-0812">Transmembrane</keyword>
<dbReference type="PIRSF" id="PIRSF003097">
    <property type="entry name" value="FtsX"/>
    <property type="match status" value="1"/>
</dbReference>